<protein>
    <submittedName>
        <fullName evidence="2">Uncharacterized protein</fullName>
    </submittedName>
</protein>
<dbReference type="Proteomes" id="UP000712600">
    <property type="component" value="Unassembled WGS sequence"/>
</dbReference>
<feature type="compositionally biased region" description="Polar residues" evidence="1">
    <location>
        <begin position="8"/>
        <end position="17"/>
    </location>
</feature>
<feature type="region of interest" description="Disordered" evidence="1">
    <location>
        <begin position="50"/>
        <end position="110"/>
    </location>
</feature>
<proteinExistence type="predicted"/>
<feature type="compositionally biased region" description="Basic and acidic residues" evidence="1">
    <location>
        <begin position="71"/>
        <end position="83"/>
    </location>
</feature>
<organism evidence="2 3">
    <name type="scientific">Brassica cretica</name>
    <name type="common">Mustard</name>
    <dbReference type="NCBI Taxonomy" id="69181"/>
    <lineage>
        <taxon>Eukaryota</taxon>
        <taxon>Viridiplantae</taxon>
        <taxon>Streptophyta</taxon>
        <taxon>Embryophyta</taxon>
        <taxon>Tracheophyta</taxon>
        <taxon>Spermatophyta</taxon>
        <taxon>Magnoliopsida</taxon>
        <taxon>eudicotyledons</taxon>
        <taxon>Gunneridae</taxon>
        <taxon>Pentapetalae</taxon>
        <taxon>rosids</taxon>
        <taxon>malvids</taxon>
        <taxon>Brassicales</taxon>
        <taxon>Brassicaceae</taxon>
        <taxon>Brassiceae</taxon>
        <taxon>Brassica</taxon>
    </lineage>
</organism>
<feature type="compositionally biased region" description="Basic and acidic residues" evidence="1">
    <location>
        <begin position="156"/>
        <end position="173"/>
    </location>
</feature>
<evidence type="ECO:0000313" key="3">
    <source>
        <dbReference type="Proteomes" id="UP000712600"/>
    </source>
</evidence>
<dbReference type="EMBL" id="QGKX02001521">
    <property type="protein sequence ID" value="KAF3514878.1"/>
    <property type="molecule type" value="Genomic_DNA"/>
</dbReference>
<feature type="region of interest" description="Disordered" evidence="1">
    <location>
        <begin position="1"/>
        <end position="22"/>
    </location>
</feature>
<feature type="region of interest" description="Disordered" evidence="1">
    <location>
        <begin position="138"/>
        <end position="212"/>
    </location>
</feature>
<accession>A0A8S9PCU6</accession>
<sequence>MSTDDADNVQTPLNGSSGIDLHTHAEEVSAANVPANAAALEEFKKMFASYEKSEKSSVEKGNPESPPPPAKDSKDNEVEHVDLDLSDVSNNNDDDVDRHPRRTISRSAWESSPFNKPMMEEEEVLYWNEQEELAEKLTRSKRRQARKSAAETGKISMERSITRSVRTRAEPRVIRGLAIKDMTKTPSVSSTSPEDTPRLTAKSWEQGWPQSC</sequence>
<evidence type="ECO:0000313" key="2">
    <source>
        <dbReference type="EMBL" id="KAF3514878.1"/>
    </source>
</evidence>
<reference evidence="2" key="1">
    <citation type="submission" date="2019-12" db="EMBL/GenBank/DDBJ databases">
        <title>Genome sequencing and annotation of Brassica cretica.</title>
        <authorList>
            <person name="Studholme D.J."/>
            <person name="Sarris P."/>
        </authorList>
    </citation>
    <scope>NUCLEOTIDE SEQUENCE</scope>
    <source>
        <strain evidence="2">PFS-109/04</strain>
        <tissue evidence="2">Leaf</tissue>
    </source>
</reference>
<evidence type="ECO:0000256" key="1">
    <source>
        <dbReference type="SAM" id="MobiDB-lite"/>
    </source>
</evidence>
<dbReference type="AlphaFoldDB" id="A0A8S9PCU6"/>
<feature type="compositionally biased region" description="Polar residues" evidence="1">
    <location>
        <begin position="184"/>
        <end position="194"/>
    </location>
</feature>
<feature type="compositionally biased region" description="Basic and acidic residues" evidence="1">
    <location>
        <begin position="50"/>
        <end position="62"/>
    </location>
</feature>
<name>A0A8S9PCU6_BRACR</name>
<gene>
    <name evidence="2" type="ORF">F2Q69_00008782</name>
</gene>
<comment type="caution">
    <text evidence="2">The sequence shown here is derived from an EMBL/GenBank/DDBJ whole genome shotgun (WGS) entry which is preliminary data.</text>
</comment>